<dbReference type="PROSITE" id="PS50110">
    <property type="entry name" value="RESPONSE_REGULATORY"/>
    <property type="match status" value="1"/>
</dbReference>
<dbReference type="EMBL" id="VIVQ01000001">
    <property type="protein sequence ID" value="TWE11526.1"/>
    <property type="molecule type" value="Genomic_DNA"/>
</dbReference>
<evidence type="ECO:0000256" key="3">
    <source>
        <dbReference type="PROSITE-ProRule" id="PRU00169"/>
    </source>
</evidence>
<dbReference type="Pfam" id="PF00196">
    <property type="entry name" value="GerE"/>
    <property type="match status" value="1"/>
</dbReference>
<keyword evidence="7" id="KW-1185">Reference proteome</keyword>
<dbReference type="PRINTS" id="PR00038">
    <property type="entry name" value="HTHLUXR"/>
</dbReference>
<feature type="domain" description="Response regulatory" evidence="5">
    <location>
        <begin position="18"/>
        <end position="134"/>
    </location>
</feature>
<dbReference type="GO" id="GO:0003677">
    <property type="term" value="F:DNA binding"/>
    <property type="evidence" value="ECO:0007669"/>
    <property type="project" value="UniProtKB-KW"/>
</dbReference>
<dbReference type="AlphaFoldDB" id="A0A561E7D3"/>
<evidence type="ECO:0000259" key="4">
    <source>
        <dbReference type="PROSITE" id="PS50043"/>
    </source>
</evidence>
<dbReference type="InterPro" id="IPR016032">
    <property type="entry name" value="Sig_transdc_resp-reg_C-effctor"/>
</dbReference>
<reference evidence="6 7" key="1">
    <citation type="submission" date="2019-06" db="EMBL/GenBank/DDBJ databases">
        <title>Sequencing the genomes of 1000 actinobacteria strains.</title>
        <authorList>
            <person name="Klenk H.-P."/>
        </authorList>
    </citation>
    <scope>NUCLEOTIDE SEQUENCE [LARGE SCALE GENOMIC DNA]</scope>
    <source>
        <strain evidence="6 7">DSM 19560</strain>
    </source>
</reference>
<dbReference type="GO" id="GO:0000160">
    <property type="term" value="P:phosphorelay signal transduction system"/>
    <property type="evidence" value="ECO:0007669"/>
    <property type="project" value="InterPro"/>
</dbReference>
<dbReference type="CDD" id="cd06170">
    <property type="entry name" value="LuxR_C_like"/>
    <property type="match status" value="1"/>
</dbReference>
<evidence type="ECO:0000259" key="5">
    <source>
        <dbReference type="PROSITE" id="PS50110"/>
    </source>
</evidence>
<dbReference type="SUPFAM" id="SSF52172">
    <property type="entry name" value="CheY-like"/>
    <property type="match status" value="1"/>
</dbReference>
<dbReference type="PANTHER" id="PTHR43214">
    <property type="entry name" value="TWO-COMPONENT RESPONSE REGULATOR"/>
    <property type="match status" value="1"/>
</dbReference>
<dbReference type="PROSITE" id="PS00622">
    <property type="entry name" value="HTH_LUXR_1"/>
    <property type="match status" value="1"/>
</dbReference>
<evidence type="ECO:0000256" key="2">
    <source>
        <dbReference type="ARBA" id="ARBA00023125"/>
    </source>
</evidence>
<dbReference type="Gene3D" id="3.40.50.2300">
    <property type="match status" value="1"/>
</dbReference>
<dbReference type="InterPro" id="IPR058245">
    <property type="entry name" value="NreC/VraR/RcsB-like_REC"/>
</dbReference>
<evidence type="ECO:0000256" key="1">
    <source>
        <dbReference type="ARBA" id="ARBA00022553"/>
    </source>
</evidence>
<protein>
    <submittedName>
        <fullName evidence="6">LuxR family two component transcriptional regulator</fullName>
    </submittedName>
</protein>
<organism evidence="6 7">
    <name type="scientific">Rudaeicoccus suwonensis</name>
    <dbReference type="NCBI Taxonomy" id="657409"/>
    <lineage>
        <taxon>Bacteria</taxon>
        <taxon>Bacillati</taxon>
        <taxon>Actinomycetota</taxon>
        <taxon>Actinomycetes</taxon>
        <taxon>Micrococcales</taxon>
        <taxon>Dermacoccaceae</taxon>
        <taxon>Rudaeicoccus</taxon>
    </lineage>
</organism>
<dbReference type="SMART" id="SM00448">
    <property type="entry name" value="REC"/>
    <property type="match status" value="1"/>
</dbReference>
<dbReference type="CDD" id="cd17535">
    <property type="entry name" value="REC_NarL-like"/>
    <property type="match status" value="1"/>
</dbReference>
<keyword evidence="2" id="KW-0238">DNA-binding</keyword>
<comment type="caution">
    <text evidence="6">The sequence shown here is derived from an EMBL/GenBank/DDBJ whole genome shotgun (WGS) entry which is preliminary data.</text>
</comment>
<dbReference type="InterPro" id="IPR001789">
    <property type="entry name" value="Sig_transdc_resp-reg_receiver"/>
</dbReference>
<dbReference type="GO" id="GO:0006355">
    <property type="term" value="P:regulation of DNA-templated transcription"/>
    <property type="evidence" value="ECO:0007669"/>
    <property type="project" value="InterPro"/>
</dbReference>
<sequence length="230" mass="24390">MSDVTVQDQQAQPMRPTRVLLVDDDPLVCAGIEMMLSAATDIQVAGVVHDGDEAVTAAQRHFPDVVLLDVRMQRMDGITATAALRSLPNPPRVIVLTTWDADDVVMRAIDAGAAGFLLKTAAPRELMDAVRNVGAGDGALSPQSVRAVFEHLNSRNGGDWQAARVAAEQLTIRELEVVRAVVEGLSNAEIGRRLYVGEATVKTHLASAQQKLGATNRVSVAVAAVRAGIA</sequence>
<dbReference type="PANTHER" id="PTHR43214:SF43">
    <property type="entry name" value="TWO-COMPONENT RESPONSE REGULATOR"/>
    <property type="match status" value="1"/>
</dbReference>
<proteinExistence type="predicted"/>
<keyword evidence="1 3" id="KW-0597">Phosphoprotein</keyword>
<dbReference type="Pfam" id="PF00072">
    <property type="entry name" value="Response_reg"/>
    <property type="match status" value="1"/>
</dbReference>
<name>A0A561E7D3_9MICO</name>
<feature type="modified residue" description="4-aspartylphosphate" evidence="3">
    <location>
        <position position="69"/>
    </location>
</feature>
<dbReference type="InterPro" id="IPR000792">
    <property type="entry name" value="Tscrpt_reg_LuxR_C"/>
</dbReference>
<dbReference type="InterPro" id="IPR039420">
    <property type="entry name" value="WalR-like"/>
</dbReference>
<dbReference type="PROSITE" id="PS50043">
    <property type="entry name" value="HTH_LUXR_2"/>
    <property type="match status" value="1"/>
</dbReference>
<dbReference type="RefSeq" id="WP_246104398.1">
    <property type="nucleotide sequence ID" value="NZ_VIVQ01000001.1"/>
</dbReference>
<accession>A0A561E7D3</accession>
<evidence type="ECO:0000313" key="7">
    <source>
        <dbReference type="Proteomes" id="UP000318297"/>
    </source>
</evidence>
<dbReference type="Proteomes" id="UP000318297">
    <property type="component" value="Unassembled WGS sequence"/>
</dbReference>
<evidence type="ECO:0000313" key="6">
    <source>
        <dbReference type="EMBL" id="TWE11526.1"/>
    </source>
</evidence>
<dbReference type="SUPFAM" id="SSF46894">
    <property type="entry name" value="C-terminal effector domain of the bipartite response regulators"/>
    <property type="match status" value="1"/>
</dbReference>
<feature type="domain" description="HTH luxR-type" evidence="4">
    <location>
        <begin position="163"/>
        <end position="228"/>
    </location>
</feature>
<gene>
    <name evidence="6" type="ORF">BKA23_0296</name>
</gene>
<dbReference type="InterPro" id="IPR011006">
    <property type="entry name" value="CheY-like_superfamily"/>
</dbReference>
<dbReference type="SMART" id="SM00421">
    <property type="entry name" value="HTH_LUXR"/>
    <property type="match status" value="1"/>
</dbReference>